<accession>A0A015W209</accession>
<dbReference type="EMBL" id="JGDB01000021">
    <property type="protein sequence ID" value="EXY92228.1"/>
    <property type="molecule type" value="Genomic_DNA"/>
</dbReference>
<dbReference type="Proteomes" id="UP000020773">
    <property type="component" value="Unassembled WGS sequence"/>
</dbReference>
<proteinExistence type="predicted"/>
<reference evidence="1 2" key="1">
    <citation type="submission" date="2014-02" db="EMBL/GenBank/DDBJ databases">
        <authorList>
            <person name="Sears C."/>
            <person name="Carroll K."/>
            <person name="Sack B.R."/>
            <person name="Qadri F."/>
            <person name="Myers L.L."/>
            <person name="Chung G.-T."/>
            <person name="Escheverria P."/>
            <person name="Fraser C.M."/>
            <person name="Sadzewicz L."/>
            <person name="Shefchek K.A."/>
            <person name="Tallon L."/>
            <person name="Das S.P."/>
            <person name="Daugherty S."/>
            <person name="Mongodin E.F."/>
        </authorList>
    </citation>
    <scope>NUCLEOTIDE SEQUENCE [LARGE SCALE GENOMIC DNA]</scope>
    <source>
        <strain evidence="2">3998T(B)3</strain>
    </source>
</reference>
<evidence type="ECO:0000313" key="2">
    <source>
        <dbReference type="Proteomes" id="UP000020773"/>
    </source>
</evidence>
<gene>
    <name evidence="1" type="ORF">M125_0982</name>
</gene>
<dbReference type="AlphaFoldDB" id="A0A015W209"/>
<comment type="caution">
    <text evidence="1">The sequence shown here is derived from an EMBL/GenBank/DDBJ whole genome shotgun (WGS) entry which is preliminary data.</text>
</comment>
<sequence>MKTKVDYFLIICNYPYREMCNTDGSVIDNYRNGRLGGKYDRLYEAE</sequence>
<name>A0A015W209_BACFG</name>
<organism evidence="1 2">
    <name type="scientific">Bacteroides fragilis str. 3998T(B)3</name>
    <dbReference type="NCBI Taxonomy" id="1339316"/>
    <lineage>
        <taxon>Bacteria</taxon>
        <taxon>Pseudomonadati</taxon>
        <taxon>Bacteroidota</taxon>
        <taxon>Bacteroidia</taxon>
        <taxon>Bacteroidales</taxon>
        <taxon>Bacteroidaceae</taxon>
        <taxon>Bacteroides</taxon>
    </lineage>
</organism>
<protein>
    <submittedName>
        <fullName evidence="1">Uncharacterized protein</fullName>
    </submittedName>
</protein>
<evidence type="ECO:0000313" key="1">
    <source>
        <dbReference type="EMBL" id="EXY92228.1"/>
    </source>
</evidence>